<name>A0A2G5PEW2_9MYCO</name>
<organism evidence="2 3">
    <name type="scientific">Mycolicibacterium brumae</name>
    <dbReference type="NCBI Taxonomy" id="85968"/>
    <lineage>
        <taxon>Bacteria</taxon>
        <taxon>Bacillati</taxon>
        <taxon>Actinomycetota</taxon>
        <taxon>Actinomycetes</taxon>
        <taxon>Mycobacteriales</taxon>
        <taxon>Mycobacteriaceae</taxon>
        <taxon>Mycolicibacterium</taxon>
    </lineage>
</organism>
<feature type="signal peptide" evidence="1">
    <location>
        <begin position="1"/>
        <end position="27"/>
    </location>
</feature>
<proteinExistence type="predicted"/>
<protein>
    <recommendedName>
        <fullName evidence="4">Keratin associated protein</fullName>
    </recommendedName>
</protein>
<dbReference type="STRING" id="85968.GCA_900073015_02335"/>
<evidence type="ECO:0000313" key="2">
    <source>
        <dbReference type="EMBL" id="PIB76851.1"/>
    </source>
</evidence>
<evidence type="ECO:0008006" key="4">
    <source>
        <dbReference type="Google" id="ProtNLM"/>
    </source>
</evidence>
<sequence length="81" mass="8042">MRAVATIALIGATTSMIALISAPGAVARQSCRGGDGNVVCETNGSVSIKSVPHIRAPQANVFWPGLGPGAFVGGPVGVIGW</sequence>
<dbReference type="AlphaFoldDB" id="A0A2G5PEW2"/>
<evidence type="ECO:0000256" key="1">
    <source>
        <dbReference type="SAM" id="SignalP"/>
    </source>
</evidence>
<evidence type="ECO:0000313" key="3">
    <source>
        <dbReference type="Proteomes" id="UP000230551"/>
    </source>
</evidence>
<accession>A0A2G5PEW2</accession>
<dbReference type="EMBL" id="PDCN02000003">
    <property type="protein sequence ID" value="PIB76851.1"/>
    <property type="molecule type" value="Genomic_DNA"/>
</dbReference>
<comment type="caution">
    <text evidence="2">The sequence shown here is derived from an EMBL/GenBank/DDBJ whole genome shotgun (WGS) entry which is preliminary data.</text>
</comment>
<dbReference type="RefSeq" id="WP_090589179.1">
    <property type="nucleotide sequence ID" value="NZ_CP104302.1"/>
</dbReference>
<reference evidence="2 3" key="1">
    <citation type="journal article" date="2017" name="Infect. Genet. Evol.">
        <title>The new phylogeny of the genus Mycobacterium: The old and the news.</title>
        <authorList>
            <person name="Tortoli E."/>
            <person name="Fedrizzi T."/>
            <person name="Meehan C.J."/>
            <person name="Trovato A."/>
            <person name="Grottola A."/>
            <person name="Giacobazzi E."/>
            <person name="Serpini G.F."/>
            <person name="Tagliazucchi S."/>
            <person name="Fabio A."/>
            <person name="Bettua C."/>
            <person name="Bertorelli R."/>
            <person name="Frascaro F."/>
            <person name="De Sanctis V."/>
            <person name="Pecorari M."/>
            <person name="Jousson O."/>
            <person name="Segata N."/>
            <person name="Cirillo D.M."/>
        </authorList>
    </citation>
    <scope>NUCLEOTIDE SEQUENCE [LARGE SCALE GENOMIC DNA]</scope>
    <source>
        <strain evidence="2 3">CIP1034565</strain>
    </source>
</reference>
<dbReference type="OrthoDB" id="4736782at2"/>
<dbReference type="Proteomes" id="UP000230551">
    <property type="component" value="Unassembled WGS sequence"/>
</dbReference>
<gene>
    <name evidence="2" type="ORF">CQY22_004195</name>
</gene>
<keyword evidence="3" id="KW-1185">Reference proteome</keyword>
<keyword evidence="1" id="KW-0732">Signal</keyword>
<feature type="chain" id="PRO_5013727672" description="Keratin associated protein" evidence="1">
    <location>
        <begin position="28"/>
        <end position="81"/>
    </location>
</feature>